<accession>A0A1Z4GC54</accession>
<keyword evidence="1" id="KW-0812">Transmembrane</keyword>
<evidence type="ECO:0000313" key="2">
    <source>
        <dbReference type="EMBL" id="BAY15090.1"/>
    </source>
</evidence>
<keyword evidence="1" id="KW-1133">Transmembrane helix</keyword>
<dbReference type="Proteomes" id="UP000218287">
    <property type="component" value="Chromosome"/>
</dbReference>
<dbReference type="Pfam" id="PF17195">
    <property type="entry name" value="DUF5132"/>
    <property type="match status" value="1"/>
</dbReference>
<evidence type="ECO:0000313" key="3">
    <source>
        <dbReference type="Proteomes" id="UP000218287"/>
    </source>
</evidence>
<keyword evidence="1" id="KW-0472">Membrane</keyword>
<evidence type="ECO:0008006" key="4">
    <source>
        <dbReference type="Google" id="ProtNLM"/>
    </source>
</evidence>
<protein>
    <recommendedName>
        <fullName evidence="4">DUF5132 domain-containing protein</fullName>
    </recommendedName>
</protein>
<dbReference type="InterPro" id="IPR033456">
    <property type="entry name" value="DUF5132"/>
</dbReference>
<evidence type="ECO:0000256" key="1">
    <source>
        <dbReference type="SAM" id="Phobius"/>
    </source>
</evidence>
<proteinExistence type="predicted"/>
<dbReference type="EMBL" id="AP018174">
    <property type="protein sequence ID" value="BAY15090.1"/>
    <property type="molecule type" value="Genomic_DNA"/>
</dbReference>
<sequence>MSVKLLPDLGDLAEGLGITGIVGVVLVPVLLPVVAGVGRPVAKAVVKKGILFYEKSKEAIAEVSETWEDIIAEAKAEIGEERMKSAEPRETPLR</sequence>
<name>A0A1Z4GC54_9CYAN</name>
<dbReference type="AlphaFoldDB" id="A0A1Z4GC54"/>
<reference evidence="2 3" key="1">
    <citation type="submission" date="2017-06" db="EMBL/GenBank/DDBJ databases">
        <title>Genome sequencing of cyanobaciteial culture collection at National Institute for Environmental Studies (NIES).</title>
        <authorList>
            <person name="Hirose Y."/>
            <person name="Shimura Y."/>
            <person name="Fujisawa T."/>
            <person name="Nakamura Y."/>
            <person name="Kawachi M."/>
        </authorList>
    </citation>
    <scope>NUCLEOTIDE SEQUENCE [LARGE SCALE GENOMIC DNA]</scope>
    <source>
        <strain evidence="2 3">NIES-21</strain>
    </source>
</reference>
<gene>
    <name evidence="2" type="ORF">NIES21_09050</name>
</gene>
<keyword evidence="3" id="KW-1185">Reference proteome</keyword>
<feature type="transmembrane region" description="Helical" evidence="1">
    <location>
        <begin position="15"/>
        <end position="38"/>
    </location>
</feature>
<organism evidence="2 3">
    <name type="scientific">Anabaenopsis circularis NIES-21</name>
    <dbReference type="NCBI Taxonomy" id="1085406"/>
    <lineage>
        <taxon>Bacteria</taxon>
        <taxon>Bacillati</taxon>
        <taxon>Cyanobacteriota</taxon>
        <taxon>Cyanophyceae</taxon>
        <taxon>Nostocales</taxon>
        <taxon>Nodulariaceae</taxon>
        <taxon>Anabaenopsis</taxon>
    </lineage>
</organism>